<evidence type="ECO:0000313" key="22">
    <source>
        <dbReference type="EMBL" id="MTW22522.1"/>
    </source>
</evidence>
<evidence type="ECO:0000256" key="19">
    <source>
        <dbReference type="SAM" id="Phobius"/>
    </source>
</evidence>
<feature type="transmembrane region" description="Helical" evidence="19">
    <location>
        <begin position="261"/>
        <end position="276"/>
    </location>
</feature>
<evidence type="ECO:0000256" key="13">
    <source>
        <dbReference type="ARBA" id="ARBA00023268"/>
    </source>
</evidence>
<evidence type="ECO:0000256" key="15">
    <source>
        <dbReference type="ARBA" id="ARBA00067082"/>
    </source>
</evidence>
<evidence type="ECO:0000256" key="3">
    <source>
        <dbReference type="ARBA" id="ARBA00022475"/>
    </source>
</evidence>
<feature type="transmembrane region" description="Helical" evidence="19">
    <location>
        <begin position="130"/>
        <end position="147"/>
    </location>
</feature>
<evidence type="ECO:0000256" key="4">
    <source>
        <dbReference type="ARBA" id="ARBA00022519"/>
    </source>
</evidence>
<keyword evidence="10 18" id="KW-0378">Hydrolase</keyword>
<keyword evidence="7 18" id="KW-0808">Transferase</keyword>
<feature type="transmembrane region" description="Helical" evidence="19">
    <location>
        <begin position="216"/>
        <end position="249"/>
    </location>
</feature>
<evidence type="ECO:0000259" key="20">
    <source>
        <dbReference type="Pfam" id="PF01478"/>
    </source>
</evidence>
<dbReference type="PRINTS" id="PR00864">
    <property type="entry name" value="PREPILNPTASE"/>
</dbReference>
<evidence type="ECO:0000256" key="14">
    <source>
        <dbReference type="ARBA" id="ARBA00050401"/>
    </source>
</evidence>
<dbReference type="Pfam" id="PF01478">
    <property type="entry name" value="Peptidase_A24"/>
    <property type="match status" value="1"/>
</dbReference>
<dbReference type="InterPro" id="IPR014032">
    <property type="entry name" value="Peptidase_A24A_bac"/>
</dbReference>
<evidence type="ECO:0000313" key="23">
    <source>
        <dbReference type="Proteomes" id="UP000434044"/>
    </source>
</evidence>
<comment type="catalytic activity">
    <reaction evidence="14 18">
        <text>Typically cleaves a -Gly-|-Phe- bond to release an N-terminal, basic peptide of 5-8 residues from type IV prepilin, and then N-methylates the new N-terminal amino group, the methyl donor being S-adenosyl-L-methionine.</text>
        <dbReference type="EC" id="3.4.23.43"/>
    </reaction>
</comment>
<dbReference type="InterPro" id="IPR050882">
    <property type="entry name" value="Prepilin_peptidase/N-MTase"/>
</dbReference>
<feature type="transmembrane region" description="Helical" evidence="19">
    <location>
        <begin position="159"/>
        <end position="176"/>
    </location>
</feature>
<dbReference type="FunFam" id="1.20.120.1220:FF:000001">
    <property type="entry name" value="Type 4 prepilin-like proteins leader peptide-processing enzyme"/>
    <property type="match status" value="1"/>
</dbReference>
<evidence type="ECO:0000256" key="2">
    <source>
        <dbReference type="ARBA" id="ARBA00005801"/>
    </source>
</evidence>
<dbReference type="PANTHER" id="PTHR30487:SF0">
    <property type="entry name" value="PREPILIN LEADER PEPTIDASE_N-METHYLTRANSFERASE-RELATED"/>
    <property type="match status" value="1"/>
</dbReference>
<evidence type="ECO:0000256" key="17">
    <source>
        <dbReference type="RuleBase" id="RU003793"/>
    </source>
</evidence>
<evidence type="ECO:0000256" key="9">
    <source>
        <dbReference type="ARBA" id="ARBA00022692"/>
    </source>
</evidence>
<evidence type="ECO:0000256" key="11">
    <source>
        <dbReference type="ARBA" id="ARBA00022989"/>
    </source>
</evidence>
<protein>
    <recommendedName>
        <fullName evidence="16 18">Prepilin leader peptidase/N-methyltransferase</fullName>
        <ecNumber evidence="18">2.1.1.-</ecNumber>
        <ecNumber evidence="15 18">3.4.23.43</ecNumber>
    </recommendedName>
</protein>
<comment type="function">
    <text evidence="18">Plays an essential role in type IV pili and type II pseudopili formation by proteolytically removing the leader sequence from substrate proteins and subsequently monomethylating the alpha-amino group of the newly exposed N-terminal phenylalanine.</text>
</comment>
<dbReference type="GO" id="GO:0005886">
    <property type="term" value="C:plasma membrane"/>
    <property type="evidence" value="ECO:0007669"/>
    <property type="project" value="UniProtKB-SubCell"/>
</dbReference>
<keyword evidence="5 18" id="KW-0489">Methyltransferase</keyword>
<evidence type="ECO:0000256" key="8">
    <source>
        <dbReference type="ARBA" id="ARBA00022691"/>
    </source>
</evidence>
<sequence length="290" mass="31351">MELLQTHPWLLYTSAVLLGLILGSFLNVVILRLPRMMEAGWRRDCAELLGADETLPETDEPPLSLSKPASTCPSCGHRIRVHENIPILSYLLLRGRCSACGARISLRYPLVEGLTALLTLIVVVQFGPTWQAAAALLLTWSLIALAVIDLDTQLLPDSLTLPMLWLGLVLSLFGLFTDSQTAIIGAVAGYLSLWTVFQLFRLATGKEGMGYGDFKLLALLGAWLGWLALPQIILLSALVGALVGVALILSGRHESGKPLPFGPYLAAAGWISLIWGEQINGTYLRLSGLA</sequence>
<feature type="transmembrane region" description="Helical" evidence="19">
    <location>
        <begin position="12"/>
        <end position="33"/>
    </location>
</feature>
<dbReference type="EC" id="2.1.1.-" evidence="18"/>
<dbReference type="GO" id="GO:0006465">
    <property type="term" value="P:signal peptide processing"/>
    <property type="evidence" value="ECO:0007669"/>
    <property type="project" value="TreeGrafter"/>
</dbReference>
<evidence type="ECO:0000256" key="5">
    <source>
        <dbReference type="ARBA" id="ARBA00022603"/>
    </source>
</evidence>
<evidence type="ECO:0000256" key="6">
    <source>
        <dbReference type="ARBA" id="ARBA00022670"/>
    </source>
</evidence>
<feature type="transmembrane region" description="Helical" evidence="19">
    <location>
        <begin position="182"/>
        <end position="204"/>
    </location>
</feature>
<evidence type="ECO:0000256" key="18">
    <source>
        <dbReference type="RuleBase" id="RU003794"/>
    </source>
</evidence>
<evidence type="ECO:0000259" key="21">
    <source>
        <dbReference type="Pfam" id="PF06750"/>
    </source>
</evidence>
<dbReference type="GO" id="GO:0004190">
    <property type="term" value="F:aspartic-type endopeptidase activity"/>
    <property type="evidence" value="ECO:0007669"/>
    <property type="project" value="UniProtKB-EC"/>
</dbReference>
<dbReference type="GO" id="GO:0008168">
    <property type="term" value="F:methyltransferase activity"/>
    <property type="evidence" value="ECO:0007669"/>
    <property type="project" value="UniProtKB-KW"/>
</dbReference>
<dbReference type="Gene3D" id="1.20.120.1220">
    <property type="match status" value="1"/>
</dbReference>
<keyword evidence="9 18" id="KW-0812">Transmembrane</keyword>
<accession>A0A6N8EE39</accession>
<reference evidence="22 23" key="1">
    <citation type="submission" date="2019-11" db="EMBL/GenBank/DDBJ databases">
        <title>Whole-genome sequence of the anaerobic purple sulfur bacterium Allochromatium palmeri DSM 15591.</title>
        <authorList>
            <person name="Kyndt J.A."/>
            <person name="Meyer T.E."/>
        </authorList>
    </citation>
    <scope>NUCLEOTIDE SEQUENCE [LARGE SCALE GENOMIC DNA]</scope>
    <source>
        <strain evidence="22 23">DSM 15591</strain>
    </source>
</reference>
<organism evidence="22 23">
    <name type="scientific">Allochromatium palmeri</name>
    <dbReference type="NCBI Taxonomy" id="231048"/>
    <lineage>
        <taxon>Bacteria</taxon>
        <taxon>Pseudomonadati</taxon>
        <taxon>Pseudomonadota</taxon>
        <taxon>Gammaproteobacteria</taxon>
        <taxon>Chromatiales</taxon>
        <taxon>Chromatiaceae</taxon>
        <taxon>Allochromatium</taxon>
    </lineage>
</organism>
<dbReference type="InterPro" id="IPR010627">
    <property type="entry name" value="Prepilin_pept_A24_N"/>
</dbReference>
<keyword evidence="3" id="KW-1003">Cell membrane</keyword>
<comment type="subcellular location">
    <subcellularLocation>
        <location evidence="1">Cell inner membrane</location>
        <topology evidence="1">Multi-pass membrane protein</topology>
    </subcellularLocation>
    <subcellularLocation>
        <location evidence="18">Cell membrane</location>
        <topology evidence="18">Multi-pass membrane protein</topology>
    </subcellularLocation>
</comment>
<dbReference type="EMBL" id="WNKT01000043">
    <property type="protein sequence ID" value="MTW22522.1"/>
    <property type="molecule type" value="Genomic_DNA"/>
</dbReference>
<feature type="domain" description="Prepilin peptidase A24 N-terminal" evidence="21">
    <location>
        <begin position="17"/>
        <end position="126"/>
    </location>
</feature>
<dbReference type="GO" id="GO:0032259">
    <property type="term" value="P:methylation"/>
    <property type="evidence" value="ECO:0007669"/>
    <property type="project" value="UniProtKB-KW"/>
</dbReference>
<dbReference type="Proteomes" id="UP000434044">
    <property type="component" value="Unassembled WGS sequence"/>
</dbReference>
<keyword evidence="23" id="KW-1185">Reference proteome</keyword>
<name>A0A6N8EE39_9GAMM</name>
<keyword evidence="4" id="KW-0997">Cell inner membrane</keyword>
<evidence type="ECO:0000256" key="12">
    <source>
        <dbReference type="ARBA" id="ARBA00023136"/>
    </source>
</evidence>
<feature type="domain" description="Prepilin type IV endopeptidase peptidase" evidence="20">
    <location>
        <begin position="136"/>
        <end position="245"/>
    </location>
</feature>
<dbReference type="OrthoDB" id="9789291at2"/>
<keyword evidence="8" id="KW-0949">S-adenosyl-L-methionine</keyword>
<dbReference type="EC" id="3.4.23.43" evidence="15 18"/>
<proteinExistence type="inferred from homology"/>
<comment type="similarity">
    <text evidence="2 17">Belongs to the peptidase A24 family.</text>
</comment>
<evidence type="ECO:0000256" key="7">
    <source>
        <dbReference type="ARBA" id="ARBA00022679"/>
    </source>
</evidence>
<evidence type="ECO:0000256" key="10">
    <source>
        <dbReference type="ARBA" id="ARBA00022801"/>
    </source>
</evidence>
<dbReference type="AlphaFoldDB" id="A0A6N8EE39"/>
<keyword evidence="12 19" id="KW-0472">Membrane</keyword>
<feature type="transmembrane region" description="Helical" evidence="19">
    <location>
        <begin position="106"/>
        <end position="124"/>
    </location>
</feature>
<gene>
    <name evidence="22" type="ORF">GJ668_15720</name>
</gene>
<evidence type="ECO:0000256" key="1">
    <source>
        <dbReference type="ARBA" id="ARBA00004429"/>
    </source>
</evidence>
<dbReference type="PANTHER" id="PTHR30487">
    <property type="entry name" value="TYPE 4 PREPILIN-LIKE PROTEINS LEADER PEPTIDE-PROCESSING ENZYME"/>
    <property type="match status" value="1"/>
</dbReference>
<comment type="caution">
    <text evidence="22">The sequence shown here is derived from an EMBL/GenBank/DDBJ whole genome shotgun (WGS) entry which is preliminary data.</text>
</comment>
<dbReference type="InterPro" id="IPR000045">
    <property type="entry name" value="Prepilin_IV_endopep_pep"/>
</dbReference>
<keyword evidence="11 19" id="KW-1133">Transmembrane helix</keyword>
<dbReference type="Pfam" id="PF06750">
    <property type="entry name" value="A24_N_bact"/>
    <property type="match status" value="1"/>
</dbReference>
<keyword evidence="13 18" id="KW-0511">Multifunctional enzyme</keyword>
<keyword evidence="6 18" id="KW-0645">Protease</keyword>
<evidence type="ECO:0000256" key="16">
    <source>
        <dbReference type="ARBA" id="ARBA00071870"/>
    </source>
</evidence>